<dbReference type="PANTHER" id="PTHR13887:SF41">
    <property type="entry name" value="THIOREDOXIN SUPERFAMILY PROTEIN"/>
    <property type="match status" value="1"/>
</dbReference>
<dbReference type="InterPro" id="IPR036249">
    <property type="entry name" value="Thioredoxin-like_sf"/>
</dbReference>
<dbReference type="CDD" id="cd03024">
    <property type="entry name" value="DsbA_FrnE"/>
    <property type="match status" value="1"/>
</dbReference>
<dbReference type="RefSeq" id="WP_251971653.1">
    <property type="nucleotide sequence ID" value="NZ_AP025730.1"/>
</dbReference>
<dbReference type="EMBL" id="AP025730">
    <property type="protein sequence ID" value="BDI03360.1"/>
    <property type="molecule type" value="Genomic_DNA"/>
</dbReference>
<dbReference type="GO" id="GO:0016853">
    <property type="term" value="F:isomerase activity"/>
    <property type="evidence" value="ECO:0007669"/>
    <property type="project" value="UniProtKB-KW"/>
</dbReference>
<evidence type="ECO:0000313" key="3">
    <source>
        <dbReference type="Proteomes" id="UP001057498"/>
    </source>
</evidence>
<evidence type="ECO:0000313" key="2">
    <source>
        <dbReference type="EMBL" id="BDI03360.1"/>
    </source>
</evidence>
<accession>A0ABN6PJL2</accession>
<keyword evidence="3" id="KW-1185">Reference proteome</keyword>
<dbReference type="PANTHER" id="PTHR13887">
    <property type="entry name" value="GLUTATHIONE S-TRANSFERASE KAPPA"/>
    <property type="match status" value="1"/>
</dbReference>
<evidence type="ECO:0000259" key="1">
    <source>
        <dbReference type="Pfam" id="PF01323"/>
    </source>
</evidence>
<proteinExistence type="predicted"/>
<feature type="domain" description="DSBA-like thioredoxin" evidence="1">
    <location>
        <begin position="23"/>
        <end position="231"/>
    </location>
</feature>
<keyword evidence="2" id="KW-0413">Isomerase</keyword>
<gene>
    <name evidence="2" type="ORF">CATMQ487_03300</name>
</gene>
<dbReference type="SUPFAM" id="SSF52833">
    <property type="entry name" value="Thioredoxin-like"/>
    <property type="match status" value="1"/>
</dbReference>
<dbReference type="Pfam" id="PF01323">
    <property type="entry name" value="DSBA"/>
    <property type="match status" value="1"/>
</dbReference>
<dbReference type="InterPro" id="IPR001853">
    <property type="entry name" value="DSBA-like_thioredoxin_dom"/>
</dbReference>
<protein>
    <submittedName>
        <fullName evidence="2">2-hydroxychromene-2-carboxylate isomerase</fullName>
    </submittedName>
</protein>
<name>A0ABN6PJL2_9BURK</name>
<dbReference type="Gene3D" id="3.40.30.10">
    <property type="entry name" value="Glutaredoxin"/>
    <property type="match status" value="1"/>
</dbReference>
<reference evidence="2" key="1">
    <citation type="submission" date="2022-04" db="EMBL/GenBank/DDBJ databases">
        <title>Whole genome sequence of Sphaerotilus sp. FB-5.</title>
        <authorList>
            <person name="Takeda M."/>
            <person name="Narihara S."/>
            <person name="Akimoto M."/>
            <person name="Akimoto R."/>
            <person name="Nishiyashiki S."/>
            <person name="Murakami T."/>
        </authorList>
    </citation>
    <scope>NUCLEOTIDE SEQUENCE</scope>
    <source>
        <strain evidence="2">FB-5</strain>
    </source>
</reference>
<organism evidence="2 3">
    <name type="scientific">Sphaerotilus microaerophilus</name>
    <dbReference type="NCBI Taxonomy" id="2914710"/>
    <lineage>
        <taxon>Bacteria</taxon>
        <taxon>Pseudomonadati</taxon>
        <taxon>Pseudomonadota</taxon>
        <taxon>Betaproteobacteria</taxon>
        <taxon>Burkholderiales</taxon>
        <taxon>Sphaerotilaceae</taxon>
        <taxon>Sphaerotilus</taxon>
    </lineage>
</organism>
<sequence>MNAPSSSSSPTSAAADAATVVRIDFVSDVSCPWCAIGLHALEAALARVAPAIQAEIHLHPFELNPQMVPEGEDVIEHLTRKYGRSPDELRATQDMIRERGAAVGFEFRKGARSRIYNTFDAHRLLAWAETVQGDSAPAGAALALKHALLRAYFTEGLNPGDRELLAQRAAACGLDEAEARAVLASNRHADEVRERERQVGELGIHSVPAVILNQRWLISGGQPVEVFERSLREAATAPHPEPTPAA</sequence>
<dbReference type="Proteomes" id="UP001057498">
    <property type="component" value="Chromosome"/>
</dbReference>